<dbReference type="NCBIfam" id="NF009131">
    <property type="entry name" value="PRK12484.1"/>
    <property type="match status" value="1"/>
</dbReference>
<dbReference type="Gene3D" id="3.20.20.70">
    <property type="entry name" value="Aldolase class I"/>
    <property type="match status" value="1"/>
</dbReference>
<feature type="domain" description="Nicotinate phosphoribosyltransferase N-terminal" evidence="11">
    <location>
        <begin position="7"/>
        <end position="131"/>
    </location>
</feature>
<evidence type="ECO:0000256" key="6">
    <source>
        <dbReference type="ARBA" id="ARBA00022642"/>
    </source>
</evidence>
<sequence>MAMSEELLTDLYEFSMANGYYATLPHDQEAVFDVFYRNVPDNGSFVIAAGLAQVVEALQNFHFTDDDISYLRSLNLFSTGFLDYLANLKFSCTVRAIPEGTPVFPREPMLTVKGPLLQCQLLETFVLNILNHQSLIATKSRRICAAAEGRAVMEFGARRAQGPDASVFGARAAVIGGCTSTSNCLAAKKFGLQAAGTMAHSWIESYPDELTAFRAWAQVYPDSASLLVDTYDVLKSGVPNAIKVFRELRAAGHEPIGIRIDSGDLTQLATKARQMLDEAGFENAKITASNALDETVIQALLKEGAPLDNFGIGEKLITSSTSPVLSGVYKMAALKVDGQWQPKIKLSNSREKVTLPGDKMVYRLYRKDTPDQAFADVIALADEKLPEKLLAINADPLATDDEIELTDFVAKPLQLEVVGANASSIETDVMKLQTSMKHQLAQLPKATQRLINPDVYQVYLTPKLFELQQRLIKEHHQKAQA</sequence>
<dbReference type="InterPro" id="IPR040727">
    <property type="entry name" value="NAPRTase_N"/>
</dbReference>
<dbReference type="PANTHER" id="PTHR11098">
    <property type="entry name" value="NICOTINATE PHOSPHORIBOSYLTRANSFERASE"/>
    <property type="match status" value="1"/>
</dbReference>
<evidence type="ECO:0000256" key="4">
    <source>
        <dbReference type="ARBA" id="ARBA00022553"/>
    </source>
</evidence>
<dbReference type="GO" id="GO:0034355">
    <property type="term" value="P:NAD+ biosynthetic process via the salvage pathway"/>
    <property type="evidence" value="ECO:0007669"/>
    <property type="project" value="UniProtKB-ARBA"/>
</dbReference>
<dbReference type="GO" id="GO:0004516">
    <property type="term" value="F:nicotinate phosphoribosyltransferase activity"/>
    <property type="evidence" value="ECO:0007669"/>
    <property type="project" value="UniProtKB-UniRule"/>
</dbReference>
<evidence type="ECO:0000259" key="12">
    <source>
        <dbReference type="Pfam" id="PF17956"/>
    </source>
</evidence>
<proteinExistence type="inferred from homology"/>
<dbReference type="SUPFAM" id="SSF54675">
    <property type="entry name" value="Nicotinate/Quinolinate PRTase N-terminal domain-like"/>
    <property type="match status" value="1"/>
</dbReference>
<dbReference type="InterPro" id="IPR013785">
    <property type="entry name" value="Aldolase_TIM"/>
</dbReference>
<comment type="pathway">
    <text evidence="1 9">Cofactor biosynthesis; NAD(+) biosynthesis; nicotinate D-ribonucleotide from nicotinate: step 1/1.</text>
</comment>
<dbReference type="InterPro" id="IPR006405">
    <property type="entry name" value="Nic_PRibTrfase_pncB"/>
</dbReference>
<organism evidence="13 14">
    <name type="scientific">Limosilactobacillus mucosae</name>
    <name type="common">Lactobacillus mucosae</name>
    <dbReference type="NCBI Taxonomy" id="97478"/>
    <lineage>
        <taxon>Bacteria</taxon>
        <taxon>Bacillati</taxon>
        <taxon>Bacillota</taxon>
        <taxon>Bacilli</taxon>
        <taxon>Lactobacillales</taxon>
        <taxon>Lactobacillaceae</taxon>
        <taxon>Limosilactobacillus</taxon>
    </lineage>
</organism>
<dbReference type="UniPathway" id="UPA00253">
    <property type="reaction ID" value="UER00457"/>
</dbReference>
<dbReference type="InterPro" id="IPR007229">
    <property type="entry name" value="Nic_PRibTrfase-Fam"/>
</dbReference>
<evidence type="ECO:0000256" key="5">
    <source>
        <dbReference type="ARBA" id="ARBA00022598"/>
    </source>
</evidence>
<keyword evidence="6 9" id="KW-0662">Pyridine nucleotide biosynthesis</keyword>
<dbReference type="SUPFAM" id="SSF51690">
    <property type="entry name" value="Nicotinate/Quinolinate PRTase C-terminal domain-like"/>
    <property type="match status" value="1"/>
</dbReference>
<dbReference type="Pfam" id="PF04095">
    <property type="entry name" value="NAPRTase"/>
    <property type="match status" value="1"/>
</dbReference>
<dbReference type="CDD" id="cd01570">
    <property type="entry name" value="NAPRTase_A"/>
    <property type="match status" value="1"/>
</dbReference>
<keyword evidence="4" id="KW-0597">Phosphoprotein</keyword>
<evidence type="ECO:0000256" key="9">
    <source>
        <dbReference type="RuleBase" id="RU365100"/>
    </source>
</evidence>
<dbReference type="NCBIfam" id="NF006695">
    <property type="entry name" value="PRK09243.1-2"/>
    <property type="match status" value="1"/>
</dbReference>
<dbReference type="Pfam" id="PF17767">
    <property type="entry name" value="NAPRTase_N"/>
    <property type="match status" value="1"/>
</dbReference>
<dbReference type="AlphaFoldDB" id="A0A099YB91"/>
<feature type="domain" description="Nicotinate phosphoribosyltransferase C-terminal" evidence="12">
    <location>
        <begin position="359"/>
        <end position="468"/>
    </location>
</feature>
<dbReference type="RefSeq" id="WP_034539071.1">
    <property type="nucleotide sequence ID" value="NZ_JAQEWI010000011.1"/>
</dbReference>
<comment type="caution">
    <text evidence="13">The sequence shown here is derived from an EMBL/GenBank/DDBJ whole genome shotgun (WGS) entry which is preliminary data.</text>
</comment>
<evidence type="ECO:0000256" key="8">
    <source>
        <dbReference type="ARBA" id="ARBA00048668"/>
    </source>
</evidence>
<comment type="catalytic activity">
    <reaction evidence="8 9">
        <text>5-phospho-alpha-D-ribose 1-diphosphate + nicotinate + ATP + H2O = nicotinate beta-D-ribonucleotide + ADP + phosphate + diphosphate</text>
        <dbReference type="Rhea" id="RHEA:36163"/>
        <dbReference type="ChEBI" id="CHEBI:15377"/>
        <dbReference type="ChEBI" id="CHEBI:30616"/>
        <dbReference type="ChEBI" id="CHEBI:32544"/>
        <dbReference type="ChEBI" id="CHEBI:33019"/>
        <dbReference type="ChEBI" id="CHEBI:43474"/>
        <dbReference type="ChEBI" id="CHEBI:57502"/>
        <dbReference type="ChEBI" id="CHEBI:58017"/>
        <dbReference type="ChEBI" id="CHEBI:456216"/>
        <dbReference type="EC" id="6.3.4.21"/>
    </reaction>
</comment>
<dbReference type="EMBL" id="JROC01000019">
    <property type="protein sequence ID" value="KGL67529.1"/>
    <property type="molecule type" value="Genomic_DNA"/>
</dbReference>
<dbReference type="EC" id="6.3.4.21" evidence="3 9"/>
<dbReference type="InterPro" id="IPR041619">
    <property type="entry name" value="NAPRTase_C"/>
</dbReference>
<evidence type="ECO:0000256" key="3">
    <source>
        <dbReference type="ARBA" id="ARBA00013236"/>
    </source>
</evidence>
<evidence type="ECO:0000259" key="11">
    <source>
        <dbReference type="Pfam" id="PF17767"/>
    </source>
</evidence>
<keyword evidence="5 9" id="KW-0436">Ligase</keyword>
<protein>
    <recommendedName>
        <fullName evidence="3 9">Nicotinate phosphoribosyltransferase</fullName>
        <ecNumber evidence="3 9">6.3.4.21</ecNumber>
    </recommendedName>
</protein>
<comment type="function">
    <text evidence="9">Catalyzes the first step in the biosynthesis of NAD from nicotinic acid, the ATP-dependent synthesis of beta-nicotinate D-ribonucleotide from nicotinate and 5-phospho-D-ribose 1-phosphate.</text>
</comment>
<evidence type="ECO:0000256" key="1">
    <source>
        <dbReference type="ARBA" id="ARBA00004952"/>
    </source>
</evidence>
<dbReference type="InterPro" id="IPR036068">
    <property type="entry name" value="Nicotinate_pribotase-like_C"/>
</dbReference>
<dbReference type="Pfam" id="PF17956">
    <property type="entry name" value="NAPRTase_C"/>
    <property type="match status" value="1"/>
</dbReference>
<dbReference type="PIRSF" id="PIRSF000484">
    <property type="entry name" value="NAPRT"/>
    <property type="match status" value="1"/>
</dbReference>
<comment type="PTM">
    <text evidence="9">Transiently phosphorylated on a His residue during the reaction cycle. Phosphorylation strongly increases the affinity for substrates and increases the rate of nicotinate D-ribonucleotide production. Dephosphorylation regenerates the low-affinity form of the enzyme, leading to product release.</text>
</comment>
<dbReference type="Gene3D" id="3.20.140.10">
    <property type="entry name" value="nicotinate phosphoribosyltransferase"/>
    <property type="match status" value="1"/>
</dbReference>
<evidence type="ECO:0000313" key="14">
    <source>
        <dbReference type="Proteomes" id="UP000030001"/>
    </source>
</evidence>
<evidence type="ECO:0000256" key="7">
    <source>
        <dbReference type="ARBA" id="ARBA00022679"/>
    </source>
</evidence>
<dbReference type="NCBIfam" id="TIGR01513">
    <property type="entry name" value="NAPRTase_put"/>
    <property type="match status" value="1"/>
</dbReference>
<feature type="domain" description="Nicotinate/nicotinamide phosphoribosyltransferase" evidence="10">
    <location>
        <begin position="152"/>
        <end position="347"/>
    </location>
</feature>
<dbReference type="PANTHER" id="PTHR11098:SF1">
    <property type="entry name" value="NICOTINATE PHOSPHORIBOSYLTRANSFERASE"/>
    <property type="match status" value="1"/>
</dbReference>
<comment type="similarity">
    <text evidence="2 9">Belongs to the NAPRTase family.</text>
</comment>
<dbReference type="Proteomes" id="UP000030001">
    <property type="component" value="Unassembled WGS sequence"/>
</dbReference>
<dbReference type="InterPro" id="IPR041525">
    <property type="entry name" value="N/Namide_PRibTrfase"/>
</dbReference>
<keyword evidence="7 9" id="KW-0808">Transferase</keyword>
<evidence type="ECO:0000256" key="2">
    <source>
        <dbReference type="ARBA" id="ARBA00010897"/>
    </source>
</evidence>
<dbReference type="FunFam" id="3.20.20.70:FF:000076">
    <property type="entry name" value="Nicotinate phosphoribosyltransferase"/>
    <property type="match status" value="1"/>
</dbReference>
<dbReference type="GO" id="GO:0005829">
    <property type="term" value="C:cytosol"/>
    <property type="evidence" value="ECO:0007669"/>
    <property type="project" value="TreeGrafter"/>
</dbReference>
<reference evidence="13 14" key="1">
    <citation type="submission" date="2014-09" db="EMBL/GenBank/DDBJ databases">
        <title>Lactobacillus mucosae CRL573 Genome Sequencing.</title>
        <authorList>
            <person name="Bleckwedel J."/>
            <person name="Teran L.C."/>
            <person name="Bonacina J."/>
            <person name="Saavedra L."/>
            <person name="Mozzi F.B."/>
            <person name="Raya R.R."/>
        </authorList>
    </citation>
    <scope>NUCLEOTIDE SEQUENCE [LARGE SCALE GENOMIC DNA]</scope>
    <source>
        <strain evidence="13 14">CRL573</strain>
    </source>
</reference>
<dbReference type="GO" id="GO:0047280">
    <property type="term" value="F:nicotinamide phosphoribosyltransferase activity"/>
    <property type="evidence" value="ECO:0007669"/>
    <property type="project" value="UniProtKB-ARBA"/>
</dbReference>
<name>A0A099YB91_LIMMU</name>
<accession>A0A099YB91</accession>
<keyword evidence="13" id="KW-0328">Glycosyltransferase</keyword>
<gene>
    <name evidence="13" type="ORF">LX03_00815</name>
</gene>
<evidence type="ECO:0000259" key="10">
    <source>
        <dbReference type="Pfam" id="PF04095"/>
    </source>
</evidence>
<evidence type="ECO:0000313" key="13">
    <source>
        <dbReference type="EMBL" id="KGL67529.1"/>
    </source>
</evidence>